<evidence type="ECO:0000313" key="1">
    <source>
        <dbReference type="EMBL" id="QIR16649.1"/>
    </source>
</evidence>
<reference evidence="1 2" key="1">
    <citation type="submission" date="2020-03" db="EMBL/GenBank/DDBJ databases">
        <title>Complete genome sequence of Shewanella sp.</title>
        <authorList>
            <person name="Kim Y.-S."/>
            <person name="Kim S.-J."/>
            <person name="Jung H.-K."/>
            <person name="Kim K.-H."/>
        </authorList>
    </citation>
    <scope>NUCLEOTIDE SEQUENCE [LARGE SCALE GENOMIC DNA]</scope>
    <source>
        <strain evidence="1 2">PN3F2</strain>
        <plasmid evidence="1 2">pPN3F2_2</plasmid>
    </source>
</reference>
<dbReference type="EMBL" id="CP050315">
    <property type="protein sequence ID" value="QIR16649.1"/>
    <property type="molecule type" value="Genomic_DNA"/>
</dbReference>
<dbReference type="RefSeq" id="WP_167680477.1">
    <property type="nucleotide sequence ID" value="NZ_CP050315.1"/>
</dbReference>
<dbReference type="AlphaFoldDB" id="A0A6G9QS92"/>
<evidence type="ECO:0000313" key="2">
    <source>
        <dbReference type="Proteomes" id="UP000502608"/>
    </source>
</evidence>
<keyword evidence="1" id="KW-0614">Plasmid</keyword>
<protein>
    <submittedName>
        <fullName evidence="1">Uncharacterized protein</fullName>
    </submittedName>
</protein>
<accession>A0A6G9QS92</accession>
<name>A0A6G9QS92_9GAMM</name>
<proteinExistence type="predicted"/>
<geneLocation type="plasmid" evidence="1 2">
    <name>pPN3F2_2</name>
</geneLocation>
<organism evidence="1 2">
    <name type="scientific">Shewanella aestuarii</name>
    <dbReference type="NCBI Taxonomy" id="1028752"/>
    <lineage>
        <taxon>Bacteria</taxon>
        <taxon>Pseudomonadati</taxon>
        <taxon>Pseudomonadota</taxon>
        <taxon>Gammaproteobacteria</taxon>
        <taxon>Alteromonadales</taxon>
        <taxon>Shewanellaceae</taxon>
        <taxon>Shewanella</taxon>
    </lineage>
</organism>
<dbReference type="Proteomes" id="UP000502608">
    <property type="component" value="Plasmid pPN3F2_2"/>
</dbReference>
<dbReference type="KEGG" id="saes:HBH39_19440"/>
<keyword evidence="2" id="KW-1185">Reference proteome</keyword>
<sequence length="195" mass="22041">MNTSFLLHSSDSPTATITGYIDNKSALGLALHFDGYSDFCSNDANGTPIYIEHFDNQLRVILYGDINQEDPTHIISLEGARISNRDEPVEEEGGDIGEPSSIQQYLNHAKQRILGILDLDMTDFFDYDCPDEIPEWHWIEKNASYLCKDNGESGVHDFILNTNLEYEHIPEGFLSELIKEAHANDIAYILFHQGC</sequence>
<gene>
    <name evidence="1" type="ORF">HBH39_19440</name>
</gene>